<sequence>MSSILGQEDECFLLIYIRVRGKLYLGNPIAFPPPFLRLVLPVKSFPPCIFWFDLHWAFFASGTANGP</sequence>
<accession>A0A9D4CCZ5</accession>
<dbReference type="EMBL" id="JAIWYP010000013">
    <property type="protein sequence ID" value="KAH3721154.1"/>
    <property type="molecule type" value="Genomic_DNA"/>
</dbReference>
<reference evidence="1" key="1">
    <citation type="journal article" date="2019" name="bioRxiv">
        <title>The Genome of the Zebra Mussel, Dreissena polymorpha: A Resource for Invasive Species Research.</title>
        <authorList>
            <person name="McCartney M.A."/>
            <person name="Auch B."/>
            <person name="Kono T."/>
            <person name="Mallez S."/>
            <person name="Zhang Y."/>
            <person name="Obille A."/>
            <person name="Becker A."/>
            <person name="Abrahante J.E."/>
            <person name="Garbe J."/>
            <person name="Badalamenti J.P."/>
            <person name="Herman A."/>
            <person name="Mangelson H."/>
            <person name="Liachko I."/>
            <person name="Sullivan S."/>
            <person name="Sone E.D."/>
            <person name="Koren S."/>
            <person name="Silverstein K.A.T."/>
            <person name="Beckman K.B."/>
            <person name="Gohl D.M."/>
        </authorList>
    </citation>
    <scope>NUCLEOTIDE SEQUENCE</scope>
    <source>
        <strain evidence="1">Duluth1</strain>
        <tissue evidence="1">Whole animal</tissue>
    </source>
</reference>
<proteinExistence type="predicted"/>
<protein>
    <submittedName>
        <fullName evidence="1">Uncharacterized protein</fullName>
    </submittedName>
</protein>
<reference evidence="1" key="2">
    <citation type="submission" date="2020-11" db="EMBL/GenBank/DDBJ databases">
        <authorList>
            <person name="McCartney M.A."/>
            <person name="Auch B."/>
            <person name="Kono T."/>
            <person name="Mallez S."/>
            <person name="Becker A."/>
            <person name="Gohl D.M."/>
            <person name="Silverstein K.A.T."/>
            <person name="Koren S."/>
            <person name="Bechman K.B."/>
            <person name="Herman A."/>
            <person name="Abrahante J.E."/>
            <person name="Garbe J."/>
        </authorList>
    </citation>
    <scope>NUCLEOTIDE SEQUENCE</scope>
    <source>
        <strain evidence="1">Duluth1</strain>
        <tissue evidence="1">Whole animal</tissue>
    </source>
</reference>
<organism evidence="1 2">
    <name type="scientific">Dreissena polymorpha</name>
    <name type="common">Zebra mussel</name>
    <name type="synonym">Mytilus polymorpha</name>
    <dbReference type="NCBI Taxonomy" id="45954"/>
    <lineage>
        <taxon>Eukaryota</taxon>
        <taxon>Metazoa</taxon>
        <taxon>Spiralia</taxon>
        <taxon>Lophotrochozoa</taxon>
        <taxon>Mollusca</taxon>
        <taxon>Bivalvia</taxon>
        <taxon>Autobranchia</taxon>
        <taxon>Heteroconchia</taxon>
        <taxon>Euheterodonta</taxon>
        <taxon>Imparidentia</taxon>
        <taxon>Neoheterodontei</taxon>
        <taxon>Myida</taxon>
        <taxon>Dreissenoidea</taxon>
        <taxon>Dreissenidae</taxon>
        <taxon>Dreissena</taxon>
    </lineage>
</organism>
<comment type="caution">
    <text evidence="1">The sequence shown here is derived from an EMBL/GenBank/DDBJ whole genome shotgun (WGS) entry which is preliminary data.</text>
</comment>
<evidence type="ECO:0000313" key="2">
    <source>
        <dbReference type="Proteomes" id="UP000828390"/>
    </source>
</evidence>
<name>A0A9D4CCZ5_DREPO</name>
<dbReference type="Proteomes" id="UP000828390">
    <property type="component" value="Unassembled WGS sequence"/>
</dbReference>
<keyword evidence="2" id="KW-1185">Reference proteome</keyword>
<gene>
    <name evidence="1" type="ORF">DPMN_064070</name>
</gene>
<evidence type="ECO:0000313" key="1">
    <source>
        <dbReference type="EMBL" id="KAH3721154.1"/>
    </source>
</evidence>
<dbReference type="AlphaFoldDB" id="A0A9D4CCZ5"/>